<feature type="coiled-coil region" evidence="1">
    <location>
        <begin position="25"/>
        <end position="52"/>
    </location>
</feature>
<evidence type="ECO:0000313" key="3">
    <source>
        <dbReference type="Proteomes" id="UP000515135"/>
    </source>
</evidence>
<protein>
    <submittedName>
        <fullName evidence="4">Uncharacterized protein LOC109472027 isoform X2</fullName>
    </submittedName>
</protein>
<keyword evidence="1" id="KW-0175">Coiled coil</keyword>
<keyword evidence="3" id="KW-1185">Reference proteome</keyword>
<dbReference type="RefSeq" id="XP_019627156.1">
    <property type="nucleotide sequence ID" value="XM_019771597.1"/>
</dbReference>
<dbReference type="OrthoDB" id="10333712at2759"/>
<evidence type="ECO:0000256" key="2">
    <source>
        <dbReference type="SAM" id="SignalP"/>
    </source>
</evidence>
<dbReference type="Proteomes" id="UP000515135">
    <property type="component" value="Unplaced"/>
</dbReference>
<keyword evidence="2" id="KW-0732">Signal</keyword>
<evidence type="ECO:0000256" key="1">
    <source>
        <dbReference type="SAM" id="Coils"/>
    </source>
</evidence>
<gene>
    <name evidence="4" type="primary">LOC109472027</name>
</gene>
<feature type="chain" id="PRO_5028354867" evidence="2">
    <location>
        <begin position="20"/>
        <end position="226"/>
    </location>
</feature>
<accession>A0A6P4ZBU7</accession>
<dbReference type="AlphaFoldDB" id="A0A6P4ZBU7"/>
<proteinExistence type="predicted"/>
<name>A0A6P4ZBU7_BRABE</name>
<organism evidence="3 4">
    <name type="scientific">Branchiostoma belcheri</name>
    <name type="common">Amphioxus</name>
    <dbReference type="NCBI Taxonomy" id="7741"/>
    <lineage>
        <taxon>Eukaryota</taxon>
        <taxon>Metazoa</taxon>
        <taxon>Chordata</taxon>
        <taxon>Cephalochordata</taxon>
        <taxon>Leptocardii</taxon>
        <taxon>Amphioxiformes</taxon>
        <taxon>Branchiostomatidae</taxon>
        <taxon>Branchiostoma</taxon>
    </lineage>
</organism>
<dbReference type="GeneID" id="109472027"/>
<sequence length="226" mass="26393">MKLSVCLLFLGCLVLVAEAMSEPREEDLQDLLTELEDLVDELEVTELGMEKRNQVRDNCIRDCTNRRLIPPDHQRCVSNCNRVALYHGKRDEVEDFAAEEEVTELGMEKRNQVRDKCIRDCTNRRLIPPDHQRCVSNCNRVALYHGKREEVEDFAAEEEVTELGMEKRNQVRDKCIRDCTNRRLIPPDHQRCVSNCNRVALYHGKRDEVEDFSAEEEELQEEAFLA</sequence>
<evidence type="ECO:0000313" key="4">
    <source>
        <dbReference type="RefSeq" id="XP_019627156.1"/>
    </source>
</evidence>
<reference evidence="4" key="1">
    <citation type="submission" date="2025-08" db="UniProtKB">
        <authorList>
            <consortium name="RefSeq"/>
        </authorList>
    </citation>
    <scope>IDENTIFICATION</scope>
    <source>
        <tissue evidence="4">Gonad</tissue>
    </source>
</reference>
<feature type="signal peptide" evidence="2">
    <location>
        <begin position="1"/>
        <end position="19"/>
    </location>
</feature>